<accession>A0ABM7WHG3</accession>
<keyword evidence="2" id="KW-1185">Reference proteome</keyword>
<protein>
    <recommendedName>
        <fullName evidence="3">DUF559 domain-containing protein</fullName>
    </recommendedName>
</protein>
<dbReference type="EMBL" id="AP025564">
    <property type="protein sequence ID" value="BDE95704.1"/>
    <property type="molecule type" value="Genomic_DNA"/>
</dbReference>
<evidence type="ECO:0000313" key="2">
    <source>
        <dbReference type="Proteomes" id="UP001320544"/>
    </source>
</evidence>
<evidence type="ECO:0008006" key="3">
    <source>
        <dbReference type="Google" id="ProtNLM"/>
    </source>
</evidence>
<dbReference type="Proteomes" id="UP001320544">
    <property type="component" value="Chromosome"/>
</dbReference>
<reference evidence="1 2" key="1">
    <citation type="submission" date="2022-01" db="EMBL/GenBank/DDBJ databases">
        <title>Novel bile acid biosynthetic pathways are enriched in the microbiome of centenarians.</title>
        <authorList>
            <person name="Sato Y."/>
            <person name="Atarashi K."/>
            <person name="Plichta R.D."/>
            <person name="Arai Y."/>
            <person name="Sasajima S."/>
            <person name="Kearney M.S."/>
            <person name="Suda W."/>
            <person name="Takeshita K."/>
            <person name="Sasaki T."/>
            <person name="Okamoto S."/>
            <person name="Skelly N.A."/>
            <person name="Okamura Y."/>
            <person name="Vlamakis H."/>
            <person name="Li Y."/>
            <person name="Tanoue T."/>
            <person name="Takei H."/>
            <person name="Nittono H."/>
            <person name="Narushima S."/>
            <person name="Irie J."/>
            <person name="Itoh H."/>
            <person name="Moriya K."/>
            <person name="Sugiura Y."/>
            <person name="Suematsu M."/>
            <person name="Moritoki N."/>
            <person name="Shibata S."/>
            <person name="Littman R.D."/>
            <person name="Fischbach A.M."/>
            <person name="Uwamino Y."/>
            <person name="Inoue T."/>
            <person name="Honda A."/>
            <person name="Hattori M."/>
            <person name="Murai T."/>
            <person name="Xavier J.R."/>
            <person name="Hirose N."/>
            <person name="Honda K."/>
        </authorList>
    </citation>
    <scope>NUCLEOTIDE SEQUENCE [LARGE SCALE GENOMIC DNA]</scope>
    <source>
        <strain evidence="1 2">CE91-St30</strain>
    </source>
</reference>
<evidence type="ECO:0000313" key="1">
    <source>
        <dbReference type="EMBL" id="BDE95704.1"/>
    </source>
</evidence>
<proteinExistence type="predicted"/>
<dbReference type="Gene3D" id="3.40.960.10">
    <property type="entry name" value="VSR Endonuclease"/>
    <property type="match status" value="1"/>
</dbReference>
<gene>
    <name evidence="1" type="ORF">CE91St30_10370</name>
</gene>
<sequence length="222" mass="24597">MSTPEFCFLQMASKLTLANLIQLGFELCGTYSLRKDGPAAPRKKPLTSSDKLKAFVAKAAGAPGCKKAVRALRYVLDGSASPKETELAMYLCLPYALGGYGIERPRLNYHIDIPPSMRKFSSKSYCVCDLCWPDANLVFEYDSKLHHSGEGQRARDSKRSNTLISLGYTVVSVTSIQIGSGEDVNKLAQIAAKFTGKRLRYRDPGFTRKHWELRALLSKPPI</sequence>
<name>A0ABM7WHG3_9ACTN</name>
<organism evidence="1 2">
    <name type="scientific">Raoultibacter timonensis</name>
    <dbReference type="NCBI Taxonomy" id="1907662"/>
    <lineage>
        <taxon>Bacteria</taxon>
        <taxon>Bacillati</taxon>
        <taxon>Actinomycetota</taxon>
        <taxon>Coriobacteriia</taxon>
        <taxon>Eggerthellales</taxon>
        <taxon>Eggerthellaceae</taxon>
        <taxon>Raoultibacter</taxon>
    </lineage>
</organism>